<dbReference type="Proteomes" id="UP000526734">
    <property type="component" value="Unassembled WGS sequence"/>
</dbReference>
<dbReference type="EMBL" id="JACGZW010000002">
    <property type="protein sequence ID" value="MBB1152921.1"/>
    <property type="molecule type" value="Genomic_DNA"/>
</dbReference>
<accession>A0A7W3Z910</accession>
<dbReference type="GO" id="GO:0006633">
    <property type="term" value="P:fatty acid biosynthetic process"/>
    <property type="evidence" value="ECO:0007669"/>
    <property type="project" value="TreeGrafter"/>
</dbReference>
<dbReference type="GO" id="GO:0071770">
    <property type="term" value="P:DIM/DIP cell wall layer assembly"/>
    <property type="evidence" value="ECO:0007669"/>
    <property type="project" value="TreeGrafter"/>
</dbReference>
<dbReference type="Gene3D" id="3.30.70.250">
    <property type="entry name" value="Malonyl-CoA ACP transacylase, ACP-binding"/>
    <property type="match status" value="1"/>
</dbReference>
<evidence type="ECO:0000313" key="5">
    <source>
        <dbReference type="Proteomes" id="UP000526734"/>
    </source>
</evidence>
<evidence type="ECO:0000256" key="2">
    <source>
        <dbReference type="ARBA" id="ARBA00022553"/>
    </source>
</evidence>
<feature type="domain" description="Malonyl-CoA:ACP transacylase (MAT)" evidence="3">
    <location>
        <begin position="7"/>
        <end position="307"/>
    </location>
</feature>
<dbReference type="RefSeq" id="WP_182890049.1">
    <property type="nucleotide sequence ID" value="NZ_JACGZW010000002.1"/>
</dbReference>
<keyword evidence="4" id="KW-0012">Acyltransferase</keyword>
<dbReference type="SMART" id="SM00827">
    <property type="entry name" value="PKS_AT"/>
    <property type="match status" value="1"/>
</dbReference>
<protein>
    <submittedName>
        <fullName evidence="4">Acyltransferase domain-containing protein</fullName>
    </submittedName>
</protein>
<dbReference type="InterPro" id="IPR001227">
    <property type="entry name" value="Ac_transferase_dom_sf"/>
</dbReference>
<dbReference type="SUPFAM" id="SSF52151">
    <property type="entry name" value="FabD/lysophospholipase-like"/>
    <property type="match status" value="1"/>
</dbReference>
<dbReference type="SUPFAM" id="SSF55048">
    <property type="entry name" value="Probable ACP-binding domain of malonyl-CoA ACP transacylase"/>
    <property type="match status" value="1"/>
</dbReference>
<comment type="caution">
    <text evidence="4">The sequence shown here is derived from an EMBL/GenBank/DDBJ whole genome shotgun (WGS) entry which is preliminary data.</text>
</comment>
<organism evidence="4 5">
    <name type="scientific">Amycolatopsis dendrobii</name>
    <dbReference type="NCBI Taxonomy" id="2760662"/>
    <lineage>
        <taxon>Bacteria</taxon>
        <taxon>Bacillati</taxon>
        <taxon>Actinomycetota</taxon>
        <taxon>Actinomycetes</taxon>
        <taxon>Pseudonocardiales</taxon>
        <taxon>Pseudonocardiaceae</taxon>
        <taxon>Amycolatopsis</taxon>
    </lineage>
</organism>
<sequence length="331" mass="34051">MTEVALLFPGQGSQHVRMAAGLYGHDEAFTDAVDEVFAALGPDGPAIRADWLTDSPAVALDHVTRSQILLFTVGHALGRMILSWGVEPAALLGHSVGEVAAATLAGVFEVPAAAELMWNRVQELASAPAGGMLAVAATVDDVAAVLTDEVVIGAINAPRQLILSGPEAPLAEASAKLRADGRTCLRVPATSAFHSPALAEAAARCLPSVAAAQPSPPKIPMVSGYTGRVLSDSEATDPSYWASHPVEPVRFWPALGTLLGPESPLPIEGRRVLVETGPSQLLAKAARIHPTVRAKEASVLAMLPARAGGPDADLAAVAACRKALETAGYCG</sequence>
<dbReference type="Pfam" id="PF00698">
    <property type="entry name" value="Acyl_transf_1"/>
    <property type="match status" value="1"/>
</dbReference>
<dbReference type="Gene3D" id="3.40.366.10">
    <property type="entry name" value="Malonyl-Coenzyme A Acyl Carrier Protein, domain 2"/>
    <property type="match status" value="1"/>
</dbReference>
<proteinExistence type="predicted"/>
<dbReference type="GO" id="GO:0005737">
    <property type="term" value="C:cytoplasm"/>
    <property type="evidence" value="ECO:0007669"/>
    <property type="project" value="TreeGrafter"/>
</dbReference>
<reference evidence="4 5" key="1">
    <citation type="submission" date="2020-08" db="EMBL/GenBank/DDBJ databases">
        <title>Amycolatopsis sp. nov. DR6-1 isolated from Dendrobium heterocarpum.</title>
        <authorList>
            <person name="Tedsree N."/>
            <person name="Kuncharoen N."/>
            <person name="Likhitwitayawuid K."/>
            <person name="Tanasupawat S."/>
        </authorList>
    </citation>
    <scope>NUCLEOTIDE SEQUENCE [LARGE SCALE GENOMIC DNA]</scope>
    <source>
        <strain evidence="4 5">DR6-1</strain>
    </source>
</reference>
<dbReference type="PANTHER" id="PTHR43775">
    <property type="entry name" value="FATTY ACID SYNTHASE"/>
    <property type="match status" value="1"/>
</dbReference>
<dbReference type="InterPro" id="IPR014043">
    <property type="entry name" value="Acyl_transferase_dom"/>
</dbReference>
<dbReference type="InterPro" id="IPR050091">
    <property type="entry name" value="PKS_NRPS_Biosynth_Enz"/>
</dbReference>
<gene>
    <name evidence="4" type="ORF">H4281_07255</name>
</gene>
<dbReference type="InterPro" id="IPR016036">
    <property type="entry name" value="Malonyl_transacylase_ACP-bd"/>
</dbReference>
<name>A0A7W3Z910_9PSEU</name>
<evidence type="ECO:0000313" key="4">
    <source>
        <dbReference type="EMBL" id="MBB1152921.1"/>
    </source>
</evidence>
<keyword evidence="2" id="KW-0597">Phosphoprotein</keyword>
<dbReference type="GO" id="GO:0004312">
    <property type="term" value="F:fatty acid synthase activity"/>
    <property type="evidence" value="ECO:0007669"/>
    <property type="project" value="TreeGrafter"/>
</dbReference>
<evidence type="ECO:0000259" key="3">
    <source>
        <dbReference type="SMART" id="SM00827"/>
    </source>
</evidence>
<dbReference type="AlphaFoldDB" id="A0A7W3Z910"/>
<evidence type="ECO:0000256" key="1">
    <source>
        <dbReference type="ARBA" id="ARBA00022450"/>
    </source>
</evidence>
<dbReference type="GO" id="GO:0005886">
    <property type="term" value="C:plasma membrane"/>
    <property type="evidence" value="ECO:0007669"/>
    <property type="project" value="TreeGrafter"/>
</dbReference>
<dbReference type="InterPro" id="IPR016035">
    <property type="entry name" value="Acyl_Trfase/lysoPLipase"/>
</dbReference>
<keyword evidence="5" id="KW-1185">Reference proteome</keyword>
<dbReference type="PANTHER" id="PTHR43775:SF37">
    <property type="entry name" value="SI:DKEY-61P9.11"/>
    <property type="match status" value="1"/>
</dbReference>
<keyword evidence="4" id="KW-0808">Transferase</keyword>
<keyword evidence="1" id="KW-0596">Phosphopantetheine</keyword>